<sequence>MAKAIKRIQKIEVTEEDQRKRDLREIEDALVDHKEAILETLHMLGHMNERGVLPLLRGLFGQGDKVLDILVKKADTEETANTMKNLLLLFGTLGMLDVKQLEPLILKVNAGVANAVEQKNSEEKTGYFDIIRSLKDPEINKSITLLFSFLKGMGQDTNELERTTQPPEHQKHHQEPREKRGMNKRD</sequence>
<dbReference type="PANTHER" id="PTHR38433">
    <property type="match status" value="1"/>
</dbReference>
<evidence type="ECO:0000313" key="2">
    <source>
        <dbReference type="EMBL" id="QIW79453.1"/>
    </source>
</evidence>
<dbReference type="KEGG" id="bteq:G4P54_06435"/>
<accession>A0A6H0WJJ7</accession>
<dbReference type="PANTHER" id="PTHR38433:SF1">
    <property type="entry name" value="DUF1641 DOMAIN-CONTAINING PROTEIN"/>
    <property type="match status" value="1"/>
</dbReference>
<feature type="compositionally biased region" description="Basic and acidic residues" evidence="1">
    <location>
        <begin position="173"/>
        <end position="186"/>
    </location>
</feature>
<feature type="region of interest" description="Disordered" evidence="1">
    <location>
        <begin position="159"/>
        <end position="186"/>
    </location>
</feature>
<organism evidence="2 3">
    <name type="scientific">Bacillus tequilensis</name>
    <dbReference type="NCBI Taxonomy" id="227866"/>
    <lineage>
        <taxon>Bacteria</taxon>
        <taxon>Bacillati</taxon>
        <taxon>Bacillota</taxon>
        <taxon>Bacilli</taxon>
        <taxon>Bacillales</taxon>
        <taxon>Bacillaceae</taxon>
        <taxon>Bacillus</taxon>
    </lineage>
</organism>
<keyword evidence="3" id="KW-1185">Reference proteome</keyword>
<dbReference type="Pfam" id="PF07849">
    <property type="entry name" value="DUF1641"/>
    <property type="match status" value="1"/>
</dbReference>
<name>A0A6H0WJJ7_9BACI</name>
<dbReference type="InterPro" id="IPR012440">
    <property type="entry name" value="DUF1641"/>
</dbReference>
<dbReference type="EMBL" id="CP048852">
    <property type="protein sequence ID" value="QIW79453.1"/>
    <property type="molecule type" value="Genomic_DNA"/>
</dbReference>
<dbReference type="RefSeq" id="WP_024716422.1">
    <property type="nucleotide sequence ID" value="NZ_CP048852.1"/>
</dbReference>
<dbReference type="AlphaFoldDB" id="A0A6H0WJJ7"/>
<dbReference type="OrthoDB" id="147801at2"/>
<proteinExistence type="predicted"/>
<dbReference type="Proteomes" id="UP000501914">
    <property type="component" value="Chromosome"/>
</dbReference>
<reference evidence="2 3" key="1">
    <citation type="submission" date="2020-02" db="EMBL/GenBank/DDBJ databases">
        <title>Genome sequencing, annotation and comparative genomic analysis of Bacillus tequilensis EA-CB0015, an effective biological control agent against Pseudocercospora fijiensis in banana plants.</title>
        <authorList>
            <person name="Cuellar-Gaviria T.Z."/>
            <person name="Ju K.-S."/>
            <person name="Villegas-Escobar V."/>
        </authorList>
    </citation>
    <scope>NUCLEOTIDE SEQUENCE [LARGE SCALE GENOMIC DNA]</scope>
    <source>
        <strain evidence="2 3">EA-CB0015</strain>
    </source>
</reference>
<protein>
    <submittedName>
        <fullName evidence="2">DUF1641 domain-containing protein</fullName>
    </submittedName>
</protein>
<evidence type="ECO:0000313" key="3">
    <source>
        <dbReference type="Proteomes" id="UP000501914"/>
    </source>
</evidence>
<gene>
    <name evidence="2" type="ORF">G4P54_06435</name>
</gene>
<evidence type="ECO:0000256" key="1">
    <source>
        <dbReference type="SAM" id="MobiDB-lite"/>
    </source>
</evidence>